<dbReference type="Proteomes" id="UP000008854">
    <property type="component" value="Unassembled WGS sequence"/>
</dbReference>
<dbReference type="AlphaFoldDB" id="A0A5K4F3Q9"/>
<feature type="region of interest" description="Disordered" evidence="1">
    <location>
        <begin position="1"/>
        <end position="21"/>
    </location>
</feature>
<evidence type="ECO:0000313" key="3">
    <source>
        <dbReference type="WBParaSite" id="Smp_304900.2"/>
    </source>
</evidence>
<keyword evidence="2" id="KW-1185">Reference proteome</keyword>
<dbReference type="ExpressionAtlas" id="A0A5K4F3Q9">
    <property type="expression patterns" value="baseline"/>
</dbReference>
<reference evidence="3" key="2">
    <citation type="submission" date="2019-11" db="UniProtKB">
        <authorList>
            <consortium name="WormBaseParasite"/>
        </authorList>
    </citation>
    <scope>IDENTIFICATION</scope>
    <source>
        <strain evidence="3">Puerto Rican</strain>
    </source>
</reference>
<proteinExistence type="predicted"/>
<sequence length="107" mass="12042">MSGNNSHIISQNNVKSEPSVSTCLPDRKTSLVINAIQNVLKSSHSPSNFWVFQSLGHSGPSVPTKLAYVDFRPWFKGWDQLDVSDQDKLKDLVIFNSTHQIDQYPNI</sequence>
<evidence type="ECO:0000313" key="2">
    <source>
        <dbReference type="Proteomes" id="UP000008854"/>
    </source>
</evidence>
<protein>
    <submittedName>
        <fullName evidence="3">Ovule protein</fullName>
    </submittedName>
</protein>
<accession>A0A5K4F3Q9</accession>
<dbReference type="InParanoid" id="A0A5K4F3Q9"/>
<evidence type="ECO:0000256" key="1">
    <source>
        <dbReference type="SAM" id="MobiDB-lite"/>
    </source>
</evidence>
<reference evidence="2" key="1">
    <citation type="journal article" date="2012" name="PLoS Negl. Trop. Dis.">
        <title>A systematically improved high quality genome and transcriptome of the human blood fluke Schistosoma mansoni.</title>
        <authorList>
            <person name="Protasio A.V."/>
            <person name="Tsai I.J."/>
            <person name="Babbage A."/>
            <person name="Nichol S."/>
            <person name="Hunt M."/>
            <person name="Aslett M.A."/>
            <person name="De Silva N."/>
            <person name="Velarde G.S."/>
            <person name="Anderson T.J."/>
            <person name="Clark R.C."/>
            <person name="Davidson C."/>
            <person name="Dillon G.P."/>
            <person name="Holroyd N.E."/>
            <person name="LoVerde P.T."/>
            <person name="Lloyd C."/>
            <person name="McQuillan J."/>
            <person name="Oliveira G."/>
            <person name="Otto T.D."/>
            <person name="Parker-Manuel S.J."/>
            <person name="Quail M.A."/>
            <person name="Wilson R.A."/>
            <person name="Zerlotini A."/>
            <person name="Dunne D.W."/>
            <person name="Berriman M."/>
        </authorList>
    </citation>
    <scope>NUCLEOTIDE SEQUENCE [LARGE SCALE GENOMIC DNA]</scope>
    <source>
        <strain evidence="2">Puerto Rican</strain>
    </source>
</reference>
<name>A0A5K4F3Q9_SCHMA</name>
<dbReference type="WBParaSite" id="Smp_304900.2">
    <property type="protein sequence ID" value="Smp_304900.2"/>
    <property type="gene ID" value="Smp_304900"/>
</dbReference>
<organism evidence="2 3">
    <name type="scientific">Schistosoma mansoni</name>
    <name type="common">Blood fluke</name>
    <dbReference type="NCBI Taxonomy" id="6183"/>
    <lineage>
        <taxon>Eukaryota</taxon>
        <taxon>Metazoa</taxon>
        <taxon>Spiralia</taxon>
        <taxon>Lophotrochozoa</taxon>
        <taxon>Platyhelminthes</taxon>
        <taxon>Trematoda</taxon>
        <taxon>Digenea</taxon>
        <taxon>Strigeidida</taxon>
        <taxon>Schistosomatoidea</taxon>
        <taxon>Schistosomatidae</taxon>
        <taxon>Schistosoma</taxon>
    </lineage>
</organism>